<sequence>MAYTGTTAAILSNYDEALKTFYLPAVQEQLNHETFLADKLEVNEEDVSGTDATIDCHYGRSSGTGARADGGALPDADYQKFKQCIVPTRYQYGRVTFSGPTIAATRDEKGAYARVIDTEITGIVKDLAQEVNRQMWGCGYGVLARWLSGTGTAPYVQKKYMGNAVGGDGFGSTFGGKYFQENPVGTTYLDSSQSGSHMDVMTVSTTKLTVTAITEGTTSDLLTMTDSGVSESAGTYYVRLGNVRTLAASSVAGYARLEMMGLRGIVTDENPDDIALFDGATDYDTNRGHNVADPLQGLDVDSYSWWKSQVDASSAGRYRAQRALSRKLMQKMFDKVEKAAGVGYGPDTIMTTRAIRREYFELVVPDVRHVNTMELDGGWEALDYNGVPLMVDDDAIDGEMYFLTLKDLQVYRMSDYDWMNKDGNILSRITGYDAYEAVLYRYAELGCKRRNSQGVLCDLSYEAD</sequence>
<proteinExistence type="predicted"/>
<dbReference type="EMBL" id="MT143006">
    <property type="protein sequence ID" value="QJA91690.1"/>
    <property type="molecule type" value="Genomic_DNA"/>
</dbReference>
<protein>
    <submittedName>
        <fullName evidence="1">Putative capsid protein</fullName>
    </submittedName>
</protein>
<dbReference type="AlphaFoldDB" id="A0A6M3LAD7"/>
<organism evidence="1">
    <name type="scientific">viral metagenome</name>
    <dbReference type="NCBI Taxonomy" id="1070528"/>
    <lineage>
        <taxon>unclassified sequences</taxon>
        <taxon>metagenomes</taxon>
        <taxon>organismal metagenomes</taxon>
    </lineage>
</organism>
<reference evidence="1" key="1">
    <citation type="submission" date="2020-03" db="EMBL/GenBank/DDBJ databases">
        <title>The deep terrestrial virosphere.</title>
        <authorList>
            <person name="Holmfeldt K."/>
            <person name="Nilsson E."/>
            <person name="Simone D."/>
            <person name="Lopez-Fernandez M."/>
            <person name="Wu X."/>
            <person name="de Brujin I."/>
            <person name="Lundin D."/>
            <person name="Andersson A."/>
            <person name="Bertilsson S."/>
            <person name="Dopson M."/>
        </authorList>
    </citation>
    <scope>NUCLEOTIDE SEQUENCE</scope>
    <source>
        <strain evidence="1">MM415B03288</strain>
    </source>
</reference>
<gene>
    <name evidence="1" type="ORF">MM415B03288_0006</name>
</gene>
<dbReference type="InterPro" id="IPR049718">
    <property type="entry name" value="AKO59007-like"/>
</dbReference>
<name>A0A6M3LAD7_9ZZZZ</name>
<accession>A0A6M3LAD7</accession>
<dbReference type="NCBIfam" id="NF033394">
    <property type="entry name" value="capsid_maj_Podo"/>
    <property type="match status" value="1"/>
</dbReference>
<evidence type="ECO:0000313" key="1">
    <source>
        <dbReference type="EMBL" id="QJA91690.1"/>
    </source>
</evidence>